<dbReference type="PANTHER" id="PTHR24104:SF25">
    <property type="entry name" value="PROTEIN LIN-41"/>
    <property type="match status" value="1"/>
</dbReference>
<dbReference type="InterPro" id="IPR011042">
    <property type="entry name" value="6-blade_b-propeller_TolB-like"/>
</dbReference>
<dbReference type="InterPro" id="IPR050952">
    <property type="entry name" value="TRIM-NHL_E3_ligases"/>
</dbReference>
<dbReference type="CDD" id="cd05819">
    <property type="entry name" value="NHL"/>
    <property type="match status" value="1"/>
</dbReference>
<name>A0ABS3KFF4_9PROT</name>
<dbReference type="NCBIfam" id="TIGR02242">
    <property type="entry name" value="tail_TIGR02242"/>
    <property type="match status" value="1"/>
</dbReference>
<proteinExistence type="predicted"/>
<reference evidence="3 4" key="1">
    <citation type="submission" date="2020-09" db="EMBL/GenBank/DDBJ databases">
        <title>Roseomonas.</title>
        <authorList>
            <person name="Zhu W."/>
        </authorList>
    </citation>
    <scope>NUCLEOTIDE SEQUENCE [LARGE SCALE GENOMIC DNA]</scope>
    <source>
        <strain evidence="3 4">1311</strain>
    </source>
</reference>
<dbReference type="Pfam" id="PF01436">
    <property type="entry name" value="NHL"/>
    <property type="match status" value="1"/>
</dbReference>
<evidence type="ECO:0000313" key="4">
    <source>
        <dbReference type="Proteomes" id="UP001518990"/>
    </source>
</evidence>
<dbReference type="RefSeq" id="WP_207448914.1">
    <property type="nucleotide sequence ID" value="NZ_CP061095.1"/>
</dbReference>
<dbReference type="SUPFAM" id="SSF101898">
    <property type="entry name" value="NHL repeat"/>
    <property type="match status" value="1"/>
</dbReference>
<dbReference type="InterPro" id="IPR001258">
    <property type="entry name" value="NHL_repeat"/>
</dbReference>
<dbReference type="InterPro" id="IPR011748">
    <property type="entry name" value="Unchr_phage_tail-like"/>
</dbReference>
<dbReference type="InterPro" id="IPR006521">
    <property type="entry name" value="Tail_protein_I"/>
</dbReference>
<keyword evidence="1" id="KW-0677">Repeat</keyword>
<sequence>MSRIVLDGRIGWQAAALNDTGAEATLALAAIPAPGPPLADPDGTLGGLTTPVWAVAASLDALFLLDRAGTRILIYDPCLERFRPLACLGGKGAATGQLDGARALALDPRGRLWVADTGNRRVQVVDPAQGRVVAVIGPLAAEAHGEAWPVRPIPGQDQYGLPDGSRDWPSGTWEPAALAALPEGGVILADRANDALWRVTAQGQVSQFAAATAPVALLRDHEGRLHVVQEGLDTIRVIGPDGAFIEDVALPGSLRDRFGPPALAVDADGTIWISPRTPGPAMLLCRDAAGRCGAAIRRQVPARCTVLAFGRDGMAILGDARRPCLMRAETTRYPGHGSALLGPLDSRLGGCLWDRAALTAALPMGTRVMLESFTAEAPWSAAEVTALPDDRWRGLEMTAMDADGCWDLAVLSPPGRYLWLRLTLSGDGMATPALTRIEAHWPRLTSRRFLPPALAPDAEAADFMDRFLMVFDQVRAGYTRKLDDLAGFFDPMATPAAPPGTFGTDFLDWLGDWIGLSLERAWPVETRRRLVKEAVALYRLRGTPRGLRRHVAIYTGTEPRLIEHFRLRRWMSLGSGRLDAGLQLWGPEVVARLQLDAFAQIGRFVLTDTGDPLTDPLAAGAHRATLLVPATGLRGEEAARHQAAVERIAAQAAPAHVQLTVRMIEAGFKLGCDAVLGATTQLPRRVRPARLDEMSLGQAALAGAGAFRLGPRGGARLGSETRLSG</sequence>
<feature type="repeat" description="NHL" evidence="2">
    <location>
        <begin position="85"/>
        <end position="128"/>
    </location>
</feature>
<protein>
    <recommendedName>
        <fullName evidence="5">Phage tail protein</fullName>
    </recommendedName>
</protein>
<accession>A0ABS3KFF4</accession>
<gene>
    <name evidence="3" type="ORF">IAI60_16270</name>
</gene>
<dbReference type="Proteomes" id="UP001518990">
    <property type="component" value="Unassembled WGS sequence"/>
</dbReference>
<evidence type="ECO:0008006" key="5">
    <source>
        <dbReference type="Google" id="ProtNLM"/>
    </source>
</evidence>
<evidence type="ECO:0000256" key="2">
    <source>
        <dbReference type="PROSITE-ProRule" id="PRU00504"/>
    </source>
</evidence>
<comment type="caution">
    <text evidence="3">The sequence shown here is derived from an EMBL/GenBank/DDBJ whole genome shotgun (WGS) entry which is preliminary data.</text>
</comment>
<evidence type="ECO:0000313" key="3">
    <source>
        <dbReference type="EMBL" id="MBO1076174.1"/>
    </source>
</evidence>
<dbReference type="Gene3D" id="2.130.10.10">
    <property type="entry name" value="YVTN repeat-like/Quinoprotein amine dehydrogenase"/>
    <property type="match status" value="1"/>
</dbReference>
<dbReference type="Pfam" id="PF09684">
    <property type="entry name" value="Tail_P2_I"/>
    <property type="match status" value="1"/>
</dbReference>
<evidence type="ECO:0000256" key="1">
    <source>
        <dbReference type="ARBA" id="ARBA00022737"/>
    </source>
</evidence>
<organism evidence="3 4">
    <name type="scientific">Roseomonas marmotae</name>
    <dbReference type="NCBI Taxonomy" id="2768161"/>
    <lineage>
        <taxon>Bacteria</taxon>
        <taxon>Pseudomonadati</taxon>
        <taxon>Pseudomonadota</taxon>
        <taxon>Alphaproteobacteria</taxon>
        <taxon>Acetobacterales</taxon>
        <taxon>Roseomonadaceae</taxon>
        <taxon>Roseomonas</taxon>
    </lineage>
</organism>
<dbReference type="Gene3D" id="2.120.10.30">
    <property type="entry name" value="TolB, C-terminal domain"/>
    <property type="match status" value="1"/>
</dbReference>
<dbReference type="EMBL" id="JACTNF010000018">
    <property type="protein sequence ID" value="MBO1076174.1"/>
    <property type="molecule type" value="Genomic_DNA"/>
</dbReference>
<keyword evidence="4" id="KW-1185">Reference proteome</keyword>
<dbReference type="InterPro" id="IPR015943">
    <property type="entry name" value="WD40/YVTN_repeat-like_dom_sf"/>
</dbReference>
<dbReference type="PANTHER" id="PTHR24104">
    <property type="entry name" value="E3 UBIQUITIN-PROTEIN LIGASE NHLRC1-RELATED"/>
    <property type="match status" value="1"/>
</dbReference>
<dbReference type="PROSITE" id="PS51125">
    <property type="entry name" value="NHL"/>
    <property type="match status" value="1"/>
</dbReference>